<gene>
    <name evidence="2" type="ORF">FHU39_000637</name>
</gene>
<reference evidence="2 3" key="1">
    <citation type="submission" date="2020-08" db="EMBL/GenBank/DDBJ databases">
        <title>Sequencing the genomes of 1000 actinobacteria strains.</title>
        <authorList>
            <person name="Klenk H.-P."/>
        </authorList>
    </citation>
    <scope>NUCLEOTIDE SEQUENCE [LARGE SCALE GENOMIC DNA]</scope>
    <source>
        <strain evidence="2 3">DSM 105369</strain>
    </source>
</reference>
<dbReference type="SUPFAM" id="SSF53335">
    <property type="entry name" value="S-adenosyl-L-methionine-dependent methyltransferases"/>
    <property type="match status" value="1"/>
</dbReference>
<feature type="region of interest" description="Disordered" evidence="1">
    <location>
        <begin position="310"/>
        <end position="331"/>
    </location>
</feature>
<dbReference type="RefSeq" id="WP_221185107.1">
    <property type="nucleotide sequence ID" value="NZ_JACHVQ010000001.1"/>
</dbReference>
<evidence type="ECO:0000313" key="3">
    <source>
        <dbReference type="Proteomes" id="UP000559182"/>
    </source>
</evidence>
<dbReference type="Gene3D" id="3.40.50.150">
    <property type="entry name" value="Vaccinia Virus protein VP39"/>
    <property type="match status" value="1"/>
</dbReference>
<proteinExistence type="predicted"/>
<organism evidence="2 3">
    <name type="scientific">Flexivirga oryzae</name>
    <dbReference type="NCBI Taxonomy" id="1794944"/>
    <lineage>
        <taxon>Bacteria</taxon>
        <taxon>Bacillati</taxon>
        <taxon>Actinomycetota</taxon>
        <taxon>Actinomycetes</taxon>
        <taxon>Micrococcales</taxon>
        <taxon>Dermacoccaceae</taxon>
        <taxon>Flexivirga</taxon>
    </lineage>
</organism>
<keyword evidence="3" id="KW-1185">Reference proteome</keyword>
<dbReference type="InterPro" id="IPR029063">
    <property type="entry name" value="SAM-dependent_MTases_sf"/>
</dbReference>
<evidence type="ECO:0000256" key="1">
    <source>
        <dbReference type="SAM" id="MobiDB-lite"/>
    </source>
</evidence>
<evidence type="ECO:0000313" key="2">
    <source>
        <dbReference type="EMBL" id="MBB2890653.1"/>
    </source>
</evidence>
<evidence type="ECO:0008006" key="4">
    <source>
        <dbReference type="Google" id="ProtNLM"/>
    </source>
</evidence>
<protein>
    <recommendedName>
        <fullName evidence="4">Class I SAM-dependent DNA methyltransferase</fullName>
    </recommendedName>
</protein>
<comment type="caution">
    <text evidence="2">The sequence shown here is derived from an EMBL/GenBank/DDBJ whole genome shotgun (WGS) entry which is preliminary data.</text>
</comment>
<dbReference type="EMBL" id="JACHVQ010000001">
    <property type="protein sequence ID" value="MBB2890653.1"/>
    <property type="molecule type" value="Genomic_DNA"/>
</dbReference>
<feature type="compositionally biased region" description="Basic and acidic residues" evidence="1">
    <location>
        <begin position="311"/>
        <end position="331"/>
    </location>
</feature>
<sequence>MTREQIEASLADPDGAYQRLRRVMDAWCALWYWPLTEAETEPPTLDQWLDVCRDLLGAAPDTKHSWMDTFGSGTPNWEQLGQAETHDLNLAGAQPVSSVVEKRAWLRVCEKVATEQGFFHWELDFATVFARGGFDLQVGNPPWVRPVVDVESLLADGDPWWAVTAKPSEAAKAERREVALAEPGVVEHVLDGSTEASVLGDVLGDSTAYPVLTGQPDLYRGFMSQAWNHASPTGISGLIHMESHFTDEKASTLREETYRRLRRHWQYINELRLFDIHHLVTYGVNVYGSDRKVGFVHAASLYHPDTVGRSFKHDGSGEEPGVKDNRGNWDQRPHLSRIQHVKESTLRLWQEVLGAESWTSTPMVYTVNLAAERTLARLSKAHRASSLRLEFSAGWHERADRERGRFVSKWGEALWRDAILQGPHLYVSHPLYKAVNRTMRNNNDWSSTDFESLAEDGLPVTAYKPAGDRASYDAAYTLWGEDRVPARNFYRVAWRAMAANTGERTLISGLIPPGAAHINGVFCVGLPNRNLVELVVLQACSSSLLSDFTLRAAPKSGIYLANFGRLPLVALDHPLLDALIGRTLRLNCVTAAYTSLWTECWSGEFATDTAILERLDERPIGPTWTAGTPLRRALDRRNAQVEIDALVALMLGVSADGLCAAYRGQFGVLADNDHARSKAKKPYLFDATGRLVPNSVLAVWRKKGDMITEEERTATHPGSGLDYVYELPFATRDREADFRTAYAEFERRLAAKAGTS</sequence>
<accession>A0A839N3X0</accession>
<dbReference type="AlphaFoldDB" id="A0A839N3X0"/>
<name>A0A839N3X0_9MICO</name>
<dbReference type="Proteomes" id="UP000559182">
    <property type="component" value="Unassembled WGS sequence"/>
</dbReference>